<dbReference type="AlphaFoldDB" id="E6NA45"/>
<keyword evidence="5 6" id="KW-0472">Membrane</keyword>
<reference evidence="7" key="1">
    <citation type="journal article" date="2005" name="Environ. Microbiol.">
        <title>Genetic and functional properties of uncultivated thermophilic crenarchaeotes from a subsurface gold mine as revealed by analysis of genome fragments.</title>
        <authorList>
            <person name="Nunoura T."/>
            <person name="Hirayama H."/>
            <person name="Takami H."/>
            <person name="Oida H."/>
            <person name="Nishi S."/>
            <person name="Shimamura S."/>
            <person name="Suzuki Y."/>
            <person name="Inagaki F."/>
            <person name="Takai K."/>
            <person name="Nealson K.H."/>
            <person name="Horikoshi K."/>
        </authorList>
    </citation>
    <scope>NUCLEOTIDE SEQUENCE</scope>
</reference>
<feature type="transmembrane region" description="Helical" evidence="6">
    <location>
        <begin position="307"/>
        <end position="332"/>
    </location>
</feature>
<comment type="subcellular location">
    <subcellularLocation>
        <location evidence="1">Cell membrane</location>
        <topology evidence="1">Multi-pass membrane protein</topology>
    </subcellularLocation>
</comment>
<feature type="transmembrane region" description="Helical" evidence="6">
    <location>
        <begin position="43"/>
        <end position="63"/>
    </location>
</feature>
<keyword evidence="4 6" id="KW-1133">Transmembrane helix</keyword>
<proteinExistence type="predicted"/>
<feature type="transmembrane region" description="Helical" evidence="6">
    <location>
        <begin position="451"/>
        <end position="473"/>
    </location>
</feature>
<evidence type="ECO:0000256" key="4">
    <source>
        <dbReference type="ARBA" id="ARBA00022989"/>
    </source>
</evidence>
<evidence type="ECO:0000256" key="6">
    <source>
        <dbReference type="SAM" id="Phobius"/>
    </source>
</evidence>
<protein>
    <recommendedName>
        <fullName evidence="8">Polysaccharide biosynthesis protein</fullName>
    </recommendedName>
</protein>
<dbReference type="GO" id="GO:0005886">
    <property type="term" value="C:plasma membrane"/>
    <property type="evidence" value="ECO:0007669"/>
    <property type="project" value="UniProtKB-SubCell"/>
</dbReference>
<accession>E6NA45</accession>
<dbReference type="PANTHER" id="PTHR30250:SF26">
    <property type="entry name" value="PSMA PROTEIN"/>
    <property type="match status" value="1"/>
</dbReference>
<feature type="transmembrane region" description="Helical" evidence="6">
    <location>
        <begin position="75"/>
        <end position="100"/>
    </location>
</feature>
<feature type="transmembrane region" description="Helical" evidence="6">
    <location>
        <begin position="236"/>
        <end position="260"/>
    </location>
</feature>
<feature type="transmembrane region" description="Helical" evidence="6">
    <location>
        <begin position="353"/>
        <end position="377"/>
    </location>
</feature>
<organism evidence="7">
    <name type="scientific">Caldiarchaeum subterraneum</name>
    <dbReference type="NCBI Taxonomy" id="311458"/>
    <lineage>
        <taxon>Archaea</taxon>
        <taxon>Nitrososphaerota</taxon>
        <taxon>Candidatus Caldarchaeales</taxon>
        <taxon>Candidatus Caldarchaeaceae</taxon>
        <taxon>Candidatus Caldarchaeum</taxon>
    </lineage>
</organism>
<feature type="transmembrane region" description="Helical" evidence="6">
    <location>
        <begin position="272"/>
        <end position="295"/>
    </location>
</feature>
<name>E6NA45_CALS0</name>
<evidence type="ECO:0000256" key="5">
    <source>
        <dbReference type="ARBA" id="ARBA00023136"/>
    </source>
</evidence>
<reference evidence="7" key="2">
    <citation type="journal article" date="2011" name="Nucleic Acids Res.">
        <title>Insights into the evolution of Archaea and eukaryotic protein modifier systems revealed by the genome of a novel archaeal group.</title>
        <authorList>
            <person name="Nunoura T."/>
            <person name="Takaki Y."/>
            <person name="Kakuta J."/>
            <person name="Nishi S."/>
            <person name="Sugahara J."/>
            <person name="Kazama H."/>
            <person name="Chee G."/>
            <person name="Hattori M."/>
            <person name="Kanai A."/>
            <person name="Atomi H."/>
            <person name="Takai K."/>
            <person name="Takami H."/>
        </authorList>
    </citation>
    <scope>NUCLEOTIDE SEQUENCE</scope>
</reference>
<feature type="transmembrane region" description="Helical" evidence="6">
    <location>
        <begin position="139"/>
        <end position="160"/>
    </location>
</feature>
<evidence type="ECO:0000256" key="2">
    <source>
        <dbReference type="ARBA" id="ARBA00022475"/>
    </source>
</evidence>
<keyword evidence="3 6" id="KW-0812">Transmembrane</keyword>
<evidence type="ECO:0008006" key="8">
    <source>
        <dbReference type="Google" id="ProtNLM"/>
    </source>
</evidence>
<gene>
    <name evidence="7" type="ORF">HGMM_F51A06C44</name>
</gene>
<keyword evidence="2" id="KW-1003">Cell membrane</keyword>
<feature type="transmembrane region" description="Helical" evidence="6">
    <location>
        <begin position="422"/>
        <end position="439"/>
    </location>
</feature>
<feature type="transmembrane region" description="Helical" evidence="6">
    <location>
        <begin position="389"/>
        <end position="410"/>
    </location>
</feature>
<dbReference type="InterPro" id="IPR050833">
    <property type="entry name" value="Poly_Biosynth_Transport"/>
</dbReference>
<feature type="transmembrane region" description="Helical" evidence="6">
    <location>
        <begin position="208"/>
        <end position="230"/>
    </location>
</feature>
<feature type="transmembrane region" description="Helical" evidence="6">
    <location>
        <begin position="106"/>
        <end position="127"/>
    </location>
</feature>
<evidence type="ECO:0000313" key="7">
    <source>
        <dbReference type="EMBL" id="BAJ49201.1"/>
    </source>
</evidence>
<dbReference type="PANTHER" id="PTHR30250">
    <property type="entry name" value="PST FAMILY PREDICTED COLANIC ACID TRANSPORTER"/>
    <property type="match status" value="1"/>
</dbReference>
<feature type="transmembrane region" description="Helical" evidence="6">
    <location>
        <begin position="12"/>
        <end position="31"/>
    </location>
</feature>
<dbReference type="EMBL" id="AP011887">
    <property type="protein sequence ID" value="BAJ49201.1"/>
    <property type="molecule type" value="Genomic_DNA"/>
</dbReference>
<evidence type="ECO:0000256" key="3">
    <source>
        <dbReference type="ARBA" id="ARBA00022692"/>
    </source>
</evidence>
<evidence type="ECO:0000256" key="1">
    <source>
        <dbReference type="ARBA" id="ARBA00004651"/>
    </source>
</evidence>
<sequence length="489" mass="52860">MDRIRLRFTGITAYSTTLATTLTGFIFMLLITRRLTPEELGVWRYIGTLITYFIIPANLLSFWATRFTAAGEKLLTTLLTITATASALATLAFITSANIFASPVNFPTTIFIAAALEIPSIYLYTVLEAVSYAKKPHVNYYAQLVQEILKIPVAAALVIIMRLGLLGAIIATIAAYIARAATVAFYIKDLEWGKLSAKTAAKMASVMWLPLYQSGAGAILALDTVIVTILTGSAPVGYAAAVFLLGSMITATGTLAAGLYPKMLQHPSGKDIEAALSLVLMLAIPSSIGVILLGAPLLNILRPEYSAAAQVLPIAIIHACAFVMSSIMDAVIAGSERADFNNISFKNLLRSKLFLLPTLNYLNAAAYIPTLYVVVILLNPANPLNVLTIWFTLNLAIFIVFTLYKTLVAYRSVKFSFPVKPVINYSTAAAVMAIIVYLLRPTTTPVEILPALSQTIPAVIAGTAAYFATLYIIDKNLRELFRAILENII</sequence>
<feature type="transmembrane region" description="Helical" evidence="6">
    <location>
        <begin position="166"/>
        <end position="187"/>
    </location>
</feature>